<dbReference type="Pfam" id="PF00873">
    <property type="entry name" value="ACR_tran"/>
    <property type="match status" value="1"/>
</dbReference>
<dbReference type="EMBL" id="UAWN01000015">
    <property type="protein sequence ID" value="SQC40580.1"/>
    <property type="molecule type" value="Genomic_DNA"/>
</dbReference>
<dbReference type="GO" id="GO:0016020">
    <property type="term" value="C:membrane"/>
    <property type="evidence" value="ECO:0007669"/>
    <property type="project" value="InterPro"/>
</dbReference>
<dbReference type="InterPro" id="IPR001036">
    <property type="entry name" value="Acrflvin-R"/>
</dbReference>
<proteinExistence type="predicted"/>
<gene>
    <name evidence="1" type="primary">mexB_6</name>
    <name evidence="1" type="ORF">NCTC9128_06582</name>
</gene>
<sequence length="34" mass="3213">MTSLAFIFGVLPMATSTGAGSGSQHAVGTGVMAG</sequence>
<name>A0A2X3GYN3_KLEPN</name>
<accession>A0A2X3GYN3</accession>
<protein>
    <submittedName>
        <fullName evidence="1">Aminoglycoside efflux pump</fullName>
    </submittedName>
</protein>
<evidence type="ECO:0000313" key="2">
    <source>
        <dbReference type="Proteomes" id="UP000251088"/>
    </source>
</evidence>
<evidence type="ECO:0000313" key="1">
    <source>
        <dbReference type="EMBL" id="SQC40580.1"/>
    </source>
</evidence>
<organism evidence="1 2">
    <name type="scientific">Klebsiella pneumoniae</name>
    <dbReference type="NCBI Taxonomy" id="573"/>
    <lineage>
        <taxon>Bacteria</taxon>
        <taxon>Pseudomonadati</taxon>
        <taxon>Pseudomonadota</taxon>
        <taxon>Gammaproteobacteria</taxon>
        <taxon>Enterobacterales</taxon>
        <taxon>Enterobacteriaceae</taxon>
        <taxon>Klebsiella/Raoultella group</taxon>
        <taxon>Klebsiella</taxon>
        <taxon>Klebsiella pneumoniae complex</taxon>
    </lineage>
</organism>
<dbReference type="GO" id="GO:0022857">
    <property type="term" value="F:transmembrane transporter activity"/>
    <property type="evidence" value="ECO:0007669"/>
    <property type="project" value="InterPro"/>
</dbReference>
<reference evidence="1 2" key="1">
    <citation type="submission" date="2018-06" db="EMBL/GenBank/DDBJ databases">
        <authorList>
            <consortium name="Pathogen Informatics"/>
            <person name="Doyle S."/>
        </authorList>
    </citation>
    <scope>NUCLEOTIDE SEQUENCE [LARGE SCALE GENOMIC DNA]</scope>
    <source>
        <strain evidence="1 2">NCTC9128</strain>
    </source>
</reference>
<dbReference type="AlphaFoldDB" id="A0A2X3GYN3"/>
<dbReference type="Proteomes" id="UP000251088">
    <property type="component" value="Unassembled WGS sequence"/>
</dbReference>